<keyword evidence="4" id="KW-0808">Transferase</keyword>
<dbReference type="PANTHER" id="PTHR45339:SF1">
    <property type="entry name" value="HYBRID SIGNAL TRANSDUCTION HISTIDINE KINASE J"/>
    <property type="match status" value="1"/>
</dbReference>
<dbReference type="STRING" id="1457154.CAPSK01_003470"/>
<dbReference type="RefSeq" id="WP_034928465.1">
    <property type="nucleotide sequence ID" value="NZ_JDSS02000032.1"/>
</dbReference>
<dbReference type="PANTHER" id="PTHR45339">
    <property type="entry name" value="HYBRID SIGNAL TRANSDUCTION HISTIDINE KINASE J"/>
    <property type="match status" value="1"/>
</dbReference>
<comment type="caution">
    <text evidence="4">The sequence shown here is derived from an EMBL/GenBank/DDBJ whole genome shotgun (WGS) entry which is preliminary data.</text>
</comment>
<keyword evidence="4" id="KW-0418">Kinase</keyword>
<dbReference type="AlphaFoldDB" id="A0A084XXB3"/>
<dbReference type="SUPFAM" id="SSF55874">
    <property type="entry name" value="ATPase domain of HSP90 chaperone/DNA topoisomerase II/histidine kinase"/>
    <property type="match status" value="1"/>
</dbReference>
<dbReference type="GO" id="GO:0000160">
    <property type="term" value="P:phosphorelay signal transduction system"/>
    <property type="evidence" value="ECO:0007669"/>
    <property type="project" value="UniProtKB-KW"/>
</dbReference>
<dbReference type="GO" id="GO:0004673">
    <property type="term" value="F:protein histidine kinase activity"/>
    <property type="evidence" value="ECO:0007669"/>
    <property type="project" value="UniProtKB-EC"/>
</dbReference>
<evidence type="ECO:0000313" key="4">
    <source>
        <dbReference type="EMBL" id="KFB67107.1"/>
    </source>
</evidence>
<dbReference type="Gene3D" id="3.30.565.10">
    <property type="entry name" value="Histidine kinase-like ATPase, C-terminal domain"/>
    <property type="match status" value="1"/>
</dbReference>
<feature type="compositionally biased region" description="Basic residues" evidence="3">
    <location>
        <begin position="94"/>
        <end position="103"/>
    </location>
</feature>
<reference evidence="4 5" key="1">
    <citation type="submission" date="2014-07" db="EMBL/GenBank/DDBJ databases">
        <title>Expanding our view of genomic diversity in Candidatus Accumulibacter clades.</title>
        <authorList>
            <person name="Skennerton C.T."/>
            <person name="Barr J.J."/>
            <person name="Slater F.R."/>
            <person name="Bond P.L."/>
            <person name="Tyson G.W."/>
        </authorList>
    </citation>
    <scope>NUCLEOTIDE SEQUENCE [LARGE SCALE GENOMIC DNA]</scope>
    <source>
        <strain evidence="5">SK-01</strain>
    </source>
</reference>
<organism evidence="4 5">
    <name type="scientific">Candidatus Accumulibacter vicinus</name>
    <dbReference type="NCBI Taxonomy" id="2954382"/>
    <lineage>
        <taxon>Bacteria</taxon>
        <taxon>Pseudomonadati</taxon>
        <taxon>Pseudomonadota</taxon>
        <taxon>Betaproteobacteria</taxon>
        <taxon>Candidatus Accumulibacter</taxon>
    </lineage>
</organism>
<accession>A0A084XXB3</accession>
<dbReference type="InterPro" id="IPR036890">
    <property type="entry name" value="HATPase_C_sf"/>
</dbReference>
<evidence type="ECO:0000256" key="2">
    <source>
        <dbReference type="ARBA" id="ARBA00023012"/>
    </source>
</evidence>
<dbReference type="EMBL" id="JDSS02000032">
    <property type="protein sequence ID" value="KFB67107.1"/>
    <property type="molecule type" value="Genomic_DNA"/>
</dbReference>
<protein>
    <submittedName>
        <fullName evidence="4">Signal transduction histidine-protein kinase BarA</fullName>
        <ecNumber evidence="4">2.7.13.3</ecNumber>
    </submittedName>
</protein>
<feature type="region of interest" description="Disordered" evidence="3">
    <location>
        <begin position="78"/>
        <end position="103"/>
    </location>
</feature>
<dbReference type="EC" id="2.7.13.3" evidence="4"/>
<keyword evidence="2" id="KW-0902">Two-component regulatory system</keyword>
<evidence type="ECO:0000256" key="1">
    <source>
        <dbReference type="ARBA" id="ARBA00022553"/>
    </source>
</evidence>
<proteinExistence type="predicted"/>
<gene>
    <name evidence="4" type="primary">barA_3</name>
    <name evidence="4" type="ORF">CAPSK01_003470</name>
</gene>
<keyword evidence="1" id="KW-0597">Phosphoprotein</keyword>
<name>A0A084XXB3_9PROT</name>
<evidence type="ECO:0000313" key="5">
    <source>
        <dbReference type="Proteomes" id="UP000019812"/>
    </source>
</evidence>
<dbReference type="Proteomes" id="UP000019812">
    <property type="component" value="Unassembled WGS sequence"/>
</dbReference>
<evidence type="ECO:0000256" key="3">
    <source>
        <dbReference type="SAM" id="MobiDB-lite"/>
    </source>
</evidence>
<sequence length="103" mass="11318">MAIINDILDLSKVEAGKLDLEQGDFARETILDGVRSLIAEPARAKGLTVETEAQHVPLWLRGDATRLRQALLKRWCRPRPGDHAPAGASDGGRCRHRQCARPG</sequence>